<gene>
    <name evidence="1" type="primary">LOC125510478</name>
</gene>
<dbReference type="Proteomes" id="UP000015106">
    <property type="component" value="Chromosome 5"/>
</dbReference>
<keyword evidence="2" id="KW-1185">Reference proteome</keyword>
<dbReference type="EnsemblPlants" id="TuG1812G0500003985.01.T01">
    <property type="protein sequence ID" value="TuG1812G0500003985.01.T01.cds357024"/>
    <property type="gene ID" value="TuG1812G0500003985.01"/>
</dbReference>
<sequence length="187" mass="19925">MYSKCLAVPTLASSTSRMGRCRCGRLSILVRLMSRNANADSTLNSTEVPSRSWASTMLVLNGRSVRGMMGSRASITNRVTFPASSCTPSASTWRPYSSAARADAMAAVSRSACAAMCSAAPAVSSKASRATLRPMRVSVCSHCASACGCEITRANSSRRTPGSASRQWWTGSCTSPTMWSRCRRSRS</sequence>
<reference evidence="2" key="1">
    <citation type="journal article" date="2013" name="Nature">
        <title>Draft genome of the wheat A-genome progenitor Triticum urartu.</title>
        <authorList>
            <person name="Ling H.Q."/>
            <person name="Zhao S."/>
            <person name="Liu D."/>
            <person name="Wang J."/>
            <person name="Sun H."/>
            <person name="Zhang C."/>
            <person name="Fan H."/>
            <person name="Li D."/>
            <person name="Dong L."/>
            <person name="Tao Y."/>
            <person name="Gao C."/>
            <person name="Wu H."/>
            <person name="Li Y."/>
            <person name="Cui Y."/>
            <person name="Guo X."/>
            <person name="Zheng S."/>
            <person name="Wang B."/>
            <person name="Yu K."/>
            <person name="Liang Q."/>
            <person name="Yang W."/>
            <person name="Lou X."/>
            <person name="Chen J."/>
            <person name="Feng M."/>
            <person name="Jian J."/>
            <person name="Zhang X."/>
            <person name="Luo G."/>
            <person name="Jiang Y."/>
            <person name="Liu J."/>
            <person name="Wang Z."/>
            <person name="Sha Y."/>
            <person name="Zhang B."/>
            <person name="Wu H."/>
            <person name="Tang D."/>
            <person name="Shen Q."/>
            <person name="Xue P."/>
            <person name="Zou S."/>
            <person name="Wang X."/>
            <person name="Liu X."/>
            <person name="Wang F."/>
            <person name="Yang Y."/>
            <person name="An X."/>
            <person name="Dong Z."/>
            <person name="Zhang K."/>
            <person name="Zhang X."/>
            <person name="Luo M.C."/>
            <person name="Dvorak J."/>
            <person name="Tong Y."/>
            <person name="Wang J."/>
            <person name="Yang H."/>
            <person name="Li Z."/>
            <person name="Wang D."/>
            <person name="Zhang A."/>
            <person name="Wang J."/>
        </authorList>
    </citation>
    <scope>NUCLEOTIDE SEQUENCE</scope>
    <source>
        <strain evidence="2">cv. G1812</strain>
    </source>
</reference>
<evidence type="ECO:0000313" key="2">
    <source>
        <dbReference type="Proteomes" id="UP000015106"/>
    </source>
</evidence>
<dbReference type="AlphaFoldDB" id="A0A8R7QFU5"/>
<evidence type="ECO:0000313" key="1">
    <source>
        <dbReference type="EnsemblPlants" id="TuG1812G0500003985.01.T01.cds357024"/>
    </source>
</evidence>
<accession>A0A8R7QFU5</accession>
<reference evidence="1" key="3">
    <citation type="submission" date="2022-06" db="UniProtKB">
        <authorList>
            <consortium name="EnsemblPlants"/>
        </authorList>
    </citation>
    <scope>IDENTIFICATION</scope>
</reference>
<name>A0A8R7QFU5_TRIUA</name>
<reference evidence="1" key="2">
    <citation type="submission" date="2018-03" db="EMBL/GenBank/DDBJ databases">
        <title>The Triticum urartu genome reveals the dynamic nature of wheat genome evolution.</title>
        <authorList>
            <person name="Ling H."/>
            <person name="Ma B."/>
            <person name="Shi X."/>
            <person name="Liu H."/>
            <person name="Dong L."/>
            <person name="Sun H."/>
            <person name="Cao Y."/>
            <person name="Gao Q."/>
            <person name="Zheng S."/>
            <person name="Li Y."/>
            <person name="Yu Y."/>
            <person name="Du H."/>
            <person name="Qi M."/>
            <person name="Li Y."/>
            <person name="Yu H."/>
            <person name="Cui Y."/>
            <person name="Wang N."/>
            <person name="Chen C."/>
            <person name="Wu H."/>
            <person name="Zhao Y."/>
            <person name="Zhang J."/>
            <person name="Li Y."/>
            <person name="Zhou W."/>
            <person name="Zhang B."/>
            <person name="Hu W."/>
            <person name="Eijk M."/>
            <person name="Tang J."/>
            <person name="Witsenboer H."/>
            <person name="Zhao S."/>
            <person name="Li Z."/>
            <person name="Zhang A."/>
            <person name="Wang D."/>
            <person name="Liang C."/>
        </authorList>
    </citation>
    <scope>NUCLEOTIDE SEQUENCE [LARGE SCALE GENOMIC DNA]</scope>
    <source>
        <strain evidence="1">cv. G1812</strain>
    </source>
</reference>
<protein>
    <submittedName>
        <fullName evidence="1">Uncharacterized protein</fullName>
    </submittedName>
</protein>
<dbReference type="Gramene" id="TuG1812G0500003985.01.T01">
    <property type="protein sequence ID" value="TuG1812G0500003985.01.T01.cds357024"/>
    <property type="gene ID" value="TuG1812G0500003985.01"/>
</dbReference>
<proteinExistence type="predicted"/>
<organism evidence="1 2">
    <name type="scientific">Triticum urartu</name>
    <name type="common">Red wild einkorn</name>
    <name type="synonym">Crithodium urartu</name>
    <dbReference type="NCBI Taxonomy" id="4572"/>
    <lineage>
        <taxon>Eukaryota</taxon>
        <taxon>Viridiplantae</taxon>
        <taxon>Streptophyta</taxon>
        <taxon>Embryophyta</taxon>
        <taxon>Tracheophyta</taxon>
        <taxon>Spermatophyta</taxon>
        <taxon>Magnoliopsida</taxon>
        <taxon>Liliopsida</taxon>
        <taxon>Poales</taxon>
        <taxon>Poaceae</taxon>
        <taxon>BOP clade</taxon>
        <taxon>Pooideae</taxon>
        <taxon>Triticodae</taxon>
        <taxon>Triticeae</taxon>
        <taxon>Triticinae</taxon>
        <taxon>Triticum</taxon>
    </lineage>
</organism>